<dbReference type="Proteomes" id="UP001153709">
    <property type="component" value="Chromosome 1"/>
</dbReference>
<comment type="cofactor">
    <cofactor evidence="1 13">
        <name>heme</name>
        <dbReference type="ChEBI" id="CHEBI:30413"/>
    </cofactor>
</comment>
<dbReference type="SUPFAM" id="SSF48264">
    <property type="entry name" value="Cytochrome P450"/>
    <property type="match status" value="1"/>
</dbReference>
<reference evidence="16" key="1">
    <citation type="submission" date="2022-01" db="EMBL/GenBank/DDBJ databases">
        <authorList>
            <person name="King R."/>
        </authorList>
    </citation>
    <scope>NUCLEOTIDE SEQUENCE</scope>
</reference>
<gene>
    <name evidence="16" type="ORF">DIABBA_LOCUS1944</name>
</gene>
<evidence type="ECO:0000256" key="6">
    <source>
        <dbReference type="ARBA" id="ARBA00022723"/>
    </source>
</evidence>
<evidence type="ECO:0000256" key="11">
    <source>
        <dbReference type="ARBA" id="ARBA00023033"/>
    </source>
</evidence>
<evidence type="ECO:0000313" key="16">
    <source>
        <dbReference type="EMBL" id="CAG9827994.1"/>
    </source>
</evidence>
<dbReference type="PROSITE" id="PS00086">
    <property type="entry name" value="CYTOCHROME_P450"/>
    <property type="match status" value="1"/>
</dbReference>
<dbReference type="PRINTS" id="PR00464">
    <property type="entry name" value="EP450II"/>
</dbReference>
<dbReference type="InterPro" id="IPR017972">
    <property type="entry name" value="Cyt_P450_CS"/>
</dbReference>
<feature type="signal peptide" evidence="15">
    <location>
        <begin position="1"/>
        <end position="17"/>
    </location>
</feature>
<dbReference type="GO" id="GO:0005789">
    <property type="term" value="C:endoplasmic reticulum membrane"/>
    <property type="evidence" value="ECO:0007669"/>
    <property type="project" value="UniProtKB-SubCell"/>
</dbReference>
<evidence type="ECO:0000256" key="8">
    <source>
        <dbReference type="ARBA" id="ARBA00022848"/>
    </source>
</evidence>
<dbReference type="GO" id="GO:0005506">
    <property type="term" value="F:iron ion binding"/>
    <property type="evidence" value="ECO:0007669"/>
    <property type="project" value="InterPro"/>
</dbReference>
<keyword evidence="6 13" id="KW-0479">Metal-binding</keyword>
<keyword evidence="15" id="KW-0732">Signal</keyword>
<dbReference type="GO" id="GO:0004497">
    <property type="term" value="F:monooxygenase activity"/>
    <property type="evidence" value="ECO:0007669"/>
    <property type="project" value="UniProtKB-KW"/>
</dbReference>
<dbReference type="PANTHER" id="PTHR24292">
    <property type="entry name" value="CYTOCHROME P450"/>
    <property type="match status" value="1"/>
</dbReference>
<evidence type="ECO:0000256" key="4">
    <source>
        <dbReference type="ARBA" id="ARBA00010617"/>
    </source>
</evidence>
<proteinExistence type="inferred from homology"/>
<dbReference type="GO" id="GO:0016705">
    <property type="term" value="F:oxidoreductase activity, acting on paired donors, with incorporation or reduction of molecular oxygen"/>
    <property type="evidence" value="ECO:0007669"/>
    <property type="project" value="InterPro"/>
</dbReference>
<evidence type="ECO:0000256" key="9">
    <source>
        <dbReference type="ARBA" id="ARBA00023002"/>
    </source>
</evidence>
<accession>A0A9N9X7J6</accession>
<dbReference type="InterPro" id="IPR036396">
    <property type="entry name" value="Cyt_P450_sf"/>
</dbReference>
<keyword evidence="8" id="KW-0492">Microsome</keyword>
<evidence type="ECO:0000256" key="5">
    <source>
        <dbReference type="ARBA" id="ARBA00022617"/>
    </source>
</evidence>
<keyword evidence="9 14" id="KW-0560">Oxidoreductase</keyword>
<name>A0A9N9X7J6_DIABA</name>
<dbReference type="GO" id="GO:0020037">
    <property type="term" value="F:heme binding"/>
    <property type="evidence" value="ECO:0007669"/>
    <property type="project" value="InterPro"/>
</dbReference>
<keyword evidence="17" id="KW-1185">Reference proteome</keyword>
<dbReference type="CDD" id="cd11056">
    <property type="entry name" value="CYP6-like"/>
    <property type="match status" value="1"/>
</dbReference>
<evidence type="ECO:0000256" key="15">
    <source>
        <dbReference type="SAM" id="SignalP"/>
    </source>
</evidence>
<keyword evidence="7" id="KW-0256">Endoplasmic reticulum</keyword>
<dbReference type="EMBL" id="OU898276">
    <property type="protein sequence ID" value="CAG9827994.1"/>
    <property type="molecule type" value="Genomic_DNA"/>
</dbReference>
<sequence length="509" mass="59234">MFLLFILFLILVIYVYQKRHYDYWKRRGVYQVEPYFLYGNLKEFSNGKLCISDQLKILYDEFKNRGLRYGGYYAFTKPNFMPIDVNIVKNVLQKDFGHFVNRGIYFNKERSPLSEHLFTLEGEKWKILRGKLTPTFTTGKMKMMFPIMVACSENLKDILEKHVMLQDGVDIKEIISRFTTDIIGSAAFGIECNSLKNPESEFRKFGRKIFEAGKWKHLKRQMGNSFPKWFLDAIRINLVDREIEDFFMEAVQSTVSYREENNVHRNDFMQLLLELRNKGKLSDDHVSSVSKTDSNSRFYRLNELAAQCYVFFVGGFESSAMTTTFTMLELARNLEIQDKLRNEITTVLEKYENELTYEGIMEMTYLDKIVHESLRMHPPGSGIGRICNKDYKIPDTDLVIEKGVRVLVPILALHRDPVHYPDPEVFDPERFNEENKAKRHPFAYIPFGEGPRMCIGKFGLLQTKVGIVTIIKDFSVTLNKKTQLPIKYAPNAVVTSVAGGVWLNIESLQ</sequence>
<dbReference type="OrthoDB" id="2789670at2759"/>
<evidence type="ECO:0000256" key="2">
    <source>
        <dbReference type="ARBA" id="ARBA00004174"/>
    </source>
</evidence>
<evidence type="ECO:0000256" key="7">
    <source>
        <dbReference type="ARBA" id="ARBA00022824"/>
    </source>
</evidence>
<keyword evidence="10 13" id="KW-0408">Iron</keyword>
<evidence type="ECO:0000256" key="14">
    <source>
        <dbReference type="RuleBase" id="RU000461"/>
    </source>
</evidence>
<comment type="similarity">
    <text evidence="4 14">Belongs to the cytochrome P450 family.</text>
</comment>
<evidence type="ECO:0000256" key="10">
    <source>
        <dbReference type="ARBA" id="ARBA00023004"/>
    </source>
</evidence>
<evidence type="ECO:0000256" key="13">
    <source>
        <dbReference type="PIRSR" id="PIRSR602402-1"/>
    </source>
</evidence>
<evidence type="ECO:0000313" key="17">
    <source>
        <dbReference type="Proteomes" id="UP001153709"/>
    </source>
</evidence>
<comment type="subcellular location">
    <subcellularLocation>
        <location evidence="3">Endoplasmic reticulum membrane</location>
        <topology evidence="3">Peripheral membrane protein</topology>
    </subcellularLocation>
    <subcellularLocation>
        <location evidence="2">Microsome membrane</location>
        <topology evidence="2">Peripheral membrane protein</topology>
    </subcellularLocation>
</comment>
<dbReference type="PANTHER" id="PTHR24292:SF100">
    <property type="entry name" value="CYTOCHROME P450 6A16, ISOFORM B-RELATED"/>
    <property type="match status" value="1"/>
</dbReference>
<protein>
    <recommendedName>
        <fullName evidence="18">Cytochrome P450</fullName>
    </recommendedName>
</protein>
<evidence type="ECO:0008006" key="18">
    <source>
        <dbReference type="Google" id="ProtNLM"/>
    </source>
</evidence>
<evidence type="ECO:0000256" key="1">
    <source>
        <dbReference type="ARBA" id="ARBA00001971"/>
    </source>
</evidence>
<dbReference type="InterPro" id="IPR050476">
    <property type="entry name" value="Insect_CytP450_Detox"/>
</dbReference>
<dbReference type="PRINTS" id="PR00385">
    <property type="entry name" value="P450"/>
</dbReference>
<dbReference type="InterPro" id="IPR001128">
    <property type="entry name" value="Cyt_P450"/>
</dbReference>
<feature type="binding site" description="axial binding residue" evidence="13">
    <location>
        <position position="454"/>
    </location>
    <ligand>
        <name>heme</name>
        <dbReference type="ChEBI" id="CHEBI:30413"/>
    </ligand>
    <ligandPart>
        <name>Fe</name>
        <dbReference type="ChEBI" id="CHEBI:18248"/>
    </ligandPart>
</feature>
<dbReference type="InterPro" id="IPR002402">
    <property type="entry name" value="Cyt_P450_E_grp-II"/>
</dbReference>
<dbReference type="FunFam" id="1.10.630.10:FF:000042">
    <property type="entry name" value="Cytochrome P450"/>
    <property type="match status" value="1"/>
</dbReference>
<keyword evidence="12" id="KW-0472">Membrane</keyword>
<keyword evidence="5 13" id="KW-0349">Heme</keyword>
<dbReference type="Pfam" id="PF00067">
    <property type="entry name" value="p450"/>
    <property type="match status" value="1"/>
</dbReference>
<organism evidence="16 17">
    <name type="scientific">Diabrotica balteata</name>
    <name type="common">Banded cucumber beetle</name>
    <dbReference type="NCBI Taxonomy" id="107213"/>
    <lineage>
        <taxon>Eukaryota</taxon>
        <taxon>Metazoa</taxon>
        <taxon>Ecdysozoa</taxon>
        <taxon>Arthropoda</taxon>
        <taxon>Hexapoda</taxon>
        <taxon>Insecta</taxon>
        <taxon>Pterygota</taxon>
        <taxon>Neoptera</taxon>
        <taxon>Endopterygota</taxon>
        <taxon>Coleoptera</taxon>
        <taxon>Polyphaga</taxon>
        <taxon>Cucujiformia</taxon>
        <taxon>Chrysomeloidea</taxon>
        <taxon>Chrysomelidae</taxon>
        <taxon>Galerucinae</taxon>
        <taxon>Diabroticina</taxon>
        <taxon>Diabroticites</taxon>
        <taxon>Diabrotica</taxon>
    </lineage>
</organism>
<evidence type="ECO:0000256" key="12">
    <source>
        <dbReference type="ARBA" id="ARBA00023136"/>
    </source>
</evidence>
<keyword evidence="11 14" id="KW-0503">Monooxygenase</keyword>
<evidence type="ECO:0000256" key="3">
    <source>
        <dbReference type="ARBA" id="ARBA00004406"/>
    </source>
</evidence>
<dbReference type="AlphaFoldDB" id="A0A9N9X7J6"/>
<feature type="chain" id="PRO_5040280159" description="Cytochrome P450" evidence="15">
    <location>
        <begin position="18"/>
        <end position="509"/>
    </location>
</feature>
<dbReference type="Gene3D" id="1.10.630.10">
    <property type="entry name" value="Cytochrome P450"/>
    <property type="match status" value="1"/>
</dbReference>